<accession>A0AAV0F483</accession>
<dbReference type="AlphaFoldDB" id="A0AAV0F483"/>
<evidence type="ECO:0000256" key="1">
    <source>
        <dbReference type="SAM" id="MobiDB-lite"/>
    </source>
</evidence>
<sequence>MRRGGVQPGNRWMISSNNRPSDKRDDREFSGSSSRAIIDQESYVVEGLLSKGKEIAINPKEQKNAGSLNRLSRRVFKVQTNMDVDDVDPKNLQAAVLSRKHCQ</sequence>
<comment type="caution">
    <text evidence="2">The sequence shown here is derived from an EMBL/GenBank/DDBJ whole genome shotgun (WGS) entry which is preliminary data.</text>
</comment>
<keyword evidence="3" id="KW-1185">Reference proteome</keyword>
<gene>
    <name evidence="2" type="ORF">CEPIT_LOCUS30433</name>
</gene>
<dbReference type="Proteomes" id="UP001152523">
    <property type="component" value="Unassembled WGS sequence"/>
</dbReference>
<organism evidence="2 3">
    <name type="scientific">Cuscuta epithymum</name>
    <dbReference type="NCBI Taxonomy" id="186058"/>
    <lineage>
        <taxon>Eukaryota</taxon>
        <taxon>Viridiplantae</taxon>
        <taxon>Streptophyta</taxon>
        <taxon>Embryophyta</taxon>
        <taxon>Tracheophyta</taxon>
        <taxon>Spermatophyta</taxon>
        <taxon>Magnoliopsida</taxon>
        <taxon>eudicotyledons</taxon>
        <taxon>Gunneridae</taxon>
        <taxon>Pentapetalae</taxon>
        <taxon>asterids</taxon>
        <taxon>lamiids</taxon>
        <taxon>Solanales</taxon>
        <taxon>Convolvulaceae</taxon>
        <taxon>Cuscuteae</taxon>
        <taxon>Cuscuta</taxon>
        <taxon>Cuscuta subgen. Cuscuta</taxon>
    </lineage>
</organism>
<proteinExistence type="predicted"/>
<feature type="compositionally biased region" description="Basic and acidic residues" evidence="1">
    <location>
        <begin position="20"/>
        <end position="29"/>
    </location>
</feature>
<dbReference type="EMBL" id="CAMAPF010000958">
    <property type="protein sequence ID" value="CAH9130181.1"/>
    <property type="molecule type" value="Genomic_DNA"/>
</dbReference>
<evidence type="ECO:0000313" key="3">
    <source>
        <dbReference type="Proteomes" id="UP001152523"/>
    </source>
</evidence>
<name>A0AAV0F483_9ASTE</name>
<reference evidence="2" key="1">
    <citation type="submission" date="2022-07" db="EMBL/GenBank/DDBJ databases">
        <authorList>
            <person name="Macas J."/>
            <person name="Novak P."/>
            <person name="Neumann P."/>
        </authorList>
    </citation>
    <scope>NUCLEOTIDE SEQUENCE</scope>
</reference>
<evidence type="ECO:0000313" key="2">
    <source>
        <dbReference type="EMBL" id="CAH9130181.1"/>
    </source>
</evidence>
<feature type="region of interest" description="Disordered" evidence="1">
    <location>
        <begin position="1"/>
        <end position="34"/>
    </location>
</feature>
<protein>
    <submittedName>
        <fullName evidence="2">Uncharacterized protein</fullName>
    </submittedName>
</protein>